<dbReference type="Proteomes" id="UP001202248">
    <property type="component" value="Unassembled WGS sequence"/>
</dbReference>
<dbReference type="InterPro" id="IPR017850">
    <property type="entry name" value="Alkaline_phosphatase_core_sf"/>
</dbReference>
<keyword evidence="3" id="KW-1185">Reference proteome</keyword>
<evidence type="ECO:0008006" key="4">
    <source>
        <dbReference type="Google" id="ProtNLM"/>
    </source>
</evidence>
<keyword evidence="1" id="KW-0732">Signal</keyword>
<evidence type="ECO:0000313" key="2">
    <source>
        <dbReference type="EMBL" id="MCH5598268.1"/>
    </source>
</evidence>
<comment type="caution">
    <text evidence="2">The sequence shown here is derived from an EMBL/GenBank/DDBJ whole genome shotgun (WGS) entry which is preliminary data.</text>
</comment>
<sequence length="362" mass="41600">MQKVKYLFFLLMVLPMLGIAQKHKTENIIFISVDGYRWEELFRGMDTSLSNKKQYRNGDSAELRKKYWASSIHERRSKLMPFFWNTIAAQGQLYGNRDLGNEVNVRNNFWFSYPGRAETITGYFDPKINSNGYPDNPNTNVFEFIEKQKGYGGKVATFASWDAVKRIVNRNRNKMPLINPYEKVEGTNLTEAQRLANELQDFIPKYYGEEERWDMNTYAIAKSYILAQHPKMVYIDFGDLDVLAHDGKYDYYLEGALATDQMIASLWNDMQKDPFYKNKTTFVICPDHGRGSGKSWTSHGESAAGSGNTWLAVLGPDTPAIGEVKTKTRIYQDQFAQTMAHLLGFEFKAEHPVGNRVTTVTK</sequence>
<evidence type="ECO:0000256" key="1">
    <source>
        <dbReference type="SAM" id="SignalP"/>
    </source>
</evidence>
<feature type="signal peptide" evidence="1">
    <location>
        <begin position="1"/>
        <end position="20"/>
    </location>
</feature>
<proteinExistence type="predicted"/>
<organism evidence="2 3">
    <name type="scientific">Niabella ginsengisoli</name>
    <dbReference type="NCBI Taxonomy" id="522298"/>
    <lineage>
        <taxon>Bacteria</taxon>
        <taxon>Pseudomonadati</taxon>
        <taxon>Bacteroidota</taxon>
        <taxon>Chitinophagia</taxon>
        <taxon>Chitinophagales</taxon>
        <taxon>Chitinophagaceae</taxon>
        <taxon>Niabella</taxon>
    </lineage>
</organism>
<reference evidence="2 3" key="1">
    <citation type="submission" date="2022-02" db="EMBL/GenBank/DDBJ databases">
        <authorList>
            <person name="Min J."/>
        </authorList>
    </citation>
    <scope>NUCLEOTIDE SEQUENCE [LARGE SCALE GENOMIC DNA]</scope>
    <source>
        <strain evidence="2 3">GR10-1</strain>
    </source>
</reference>
<gene>
    <name evidence="2" type="ORF">MKP09_10280</name>
</gene>
<dbReference type="Gene3D" id="3.40.720.10">
    <property type="entry name" value="Alkaline Phosphatase, subunit A"/>
    <property type="match status" value="1"/>
</dbReference>
<dbReference type="SUPFAM" id="SSF53649">
    <property type="entry name" value="Alkaline phosphatase-like"/>
    <property type="match status" value="1"/>
</dbReference>
<dbReference type="RefSeq" id="WP_240827968.1">
    <property type="nucleotide sequence ID" value="NZ_JAKWBL010000001.1"/>
</dbReference>
<name>A0ABS9SIR0_9BACT</name>
<dbReference type="EMBL" id="JAKWBL010000001">
    <property type="protein sequence ID" value="MCH5598268.1"/>
    <property type="molecule type" value="Genomic_DNA"/>
</dbReference>
<evidence type="ECO:0000313" key="3">
    <source>
        <dbReference type="Proteomes" id="UP001202248"/>
    </source>
</evidence>
<accession>A0ABS9SIR0</accession>
<feature type="chain" id="PRO_5045724001" description="Phosphoglyceromutase" evidence="1">
    <location>
        <begin position="21"/>
        <end position="362"/>
    </location>
</feature>
<protein>
    <recommendedName>
        <fullName evidence="4">Phosphoglyceromutase</fullName>
    </recommendedName>
</protein>